<dbReference type="Proteomes" id="UP000184073">
    <property type="component" value="Unassembled WGS sequence"/>
</dbReference>
<dbReference type="GeneID" id="63728632"/>
<proteinExistence type="predicted"/>
<name>A0A1L9PUW6_ASPVE</name>
<dbReference type="VEuPathDB" id="FungiDB:ASPVEDRAFT_44746"/>
<reference evidence="2" key="1">
    <citation type="journal article" date="2017" name="Genome Biol.">
        <title>Comparative genomics reveals high biological diversity and specific adaptations in the industrially and medically important fungal genus Aspergillus.</title>
        <authorList>
            <person name="de Vries R.P."/>
            <person name="Riley R."/>
            <person name="Wiebenga A."/>
            <person name="Aguilar-Osorio G."/>
            <person name="Amillis S."/>
            <person name="Uchima C.A."/>
            <person name="Anderluh G."/>
            <person name="Asadollahi M."/>
            <person name="Askin M."/>
            <person name="Barry K."/>
            <person name="Battaglia E."/>
            <person name="Bayram O."/>
            <person name="Benocci T."/>
            <person name="Braus-Stromeyer S.A."/>
            <person name="Caldana C."/>
            <person name="Canovas D."/>
            <person name="Cerqueira G.C."/>
            <person name="Chen F."/>
            <person name="Chen W."/>
            <person name="Choi C."/>
            <person name="Clum A."/>
            <person name="Dos Santos R.A."/>
            <person name="Damasio A.R."/>
            <person name="Diallinas G."/>
            <person name="Emri T."/>
            <person name="Fekete E."/>
            <person name="Flipphi M."/>
            <person name="Freyberg S."/>
            <person name="Gallo A."/>
            <person name="Gournas C."/>
            <person name="Habgood R."/>
            <person name="Hainaut M."/>
            <person name="Harispe M.L."/>
            <person name="Henrissat B."/>
            <person name="Hilden K.S."/>
            <person name="Hope R."/>
            <person name="Hossain A."/>
            <person name="Karabika E."/>
            <person name="Karaffa L."/>
            <person name="Karanyi Z."/>
            <person name="Krasevec N."/>
            <person name="Kuo A."/>
            <person name="Kusch H."/>
            <person name="LaButti K."/>
            <person name="Lagendijk E.L."/>
            <person name="Lapidus A."/>
            <person name="Levasseur A."/>
            <person name="Lindquist E."/>
            <person name="Lipzen A."/>
            <person name="Logrieco A.F."/>
            <person name="MacCabe A."/>
            <person name="Maekelae M.R."/>
            <person name="Malavazi I."/>
            <person name="Melin P."/>
            <person name="Meyer V."/>
            <person name="Mielnichuk N."/>
            <person name="Miskei M."/>
            <person name="Molnar A.P."/>
            <person name="Mule G."/>
            <person name="Ngan C.Y."/>
            <person name="Orejas M."/>
            <person name="Orosz E."/>
            <person name="Ouedraogo J.P."/>
            <person name="Overkamp K.M."/>
            <person name="Park H.-S."/>
            <person name="Perrone G."/>
            <person name="Piumi F."/>
            <person name="Punt P.J."/>
            <person name="Ram A.F."/>
            <person name="Ramon A."/>
            <person name="Rauscher S."/>
            <person name="Record E."/>
            <person name="Riano-Pachon D.M."/>
            <person name="Robert V."/>
            <person name="Roehrig J."/>
            <person name="Ruller R."/>
            <person name="Salamov A."/>
            <person name="Salih N.S."/>
            <person name="Samson R.A."/>
            <person name="Sandor E."/>
            <person name="Sanguinetti M."/>
            <person name="Schuetze T."/>
            <person name="Sepcic K."/>
            <person name="Shelest E."/>
            <person name="Sherlock G."/>
            <person name="Sophianopoulou V."/>
            <person name="Squina F.M."/>
            <person name="Sun H."/>
            <person name="Susca A."/>
            <person name="Todd R.B."/>
            <person name="Tsang A."/>
            <person name="Unkles S.E."/>
            <person name="van de Wiele N."/>
            <person name="van Rossen-Uffink D."/>
            <person name="Oliveira J.V."/>
            <person name="Vesth T.C."/>
            <person name="Visser J."/>
            <person name="Yu J.-H."/>
            <person name="Zhou M."/>
            <person name="Andersen M.R."/>
            <person name="Archer D.B."/>
            <person name="Baker S.E."/>
            <person name="Benoit I."/>
            <person name="Brakhage A.A."/>
            <person name="Braus G.H."/>
            <person name="Fischer R."/>
            <person name="Frisvad J.C."/>
            <person name="Goldman G.H."/>
            <person name="Houbraken J."/>
            <person name="Oakley B."/>
            <person name="Pocsi I."/>
            <person name="Scazzocchio C."/>
            <person name="Seiboth B."/>
            <person name="vanKuyk P.A."/>
            <person name="Wortman J."/>
            <person name="Dyer P.S."/>
            <person name="Grigoriev I.V."/>
        </authorList>
    </citation>
    <scope>NUCLEOTIDE SEQUENCE [LARGE SCALE GENOMIC DNA]</scope>
    <source>
        <strain evidence="2">CBS 583.65</strain>
    </source>
</reference>
<sequence length="80" mass="9038">MLLCYKDGHMESVGQVRWNLKMEQDTRTPVAISTDVCDGAKYVKDIVPCSPRSLPLNALPDNGTVVWWFSTYGDEVGIYR</sequence>
<organism evidence="1 2">
    <name type="scientific">Aspergillus versicolor CBS 583.65</name>
    <dbReference type="NCBI Taxonomy" id="1036611"/>
    <lineage>
        <taxon>Eukaryota</taxon>
        <taxon>Fungi</taxon>
        <taxon>Dikarya</taxon>
        <taxon>Ascomycota</taxon>
        <taxon>Pezizomycotina</taxon>
        <taxon>Eurotiomycetes</taxon>
        <taxon>Eurotiomycetidae</taxon>
        <taxon>Eurotiales</taxon>
        <taxon>Aspergillaceae</taxon>
        <taxon>Aspergillus</taxon>
        <taxon>Aspergillus subgen. Nidulantes</taxon>
    </lineage>
</organism>
<dbReference type="OrthoDB" id="5153231at2759"/>
<dbReference type="EMBL" id="KV878132">
    <property type="protein sequence ID" value="OJJ05222.1"/>
    <property type="molecule type" value="Genomic_DNA"/>
</dbReference>
<gene>
    <name evidence="1" type="ORF">ASPVEDRAFT_44746</name>
</gene>
<evidence type="ECO:0000313" key="2">
    <source>
        <dbReference type="Proteomes" id="UP000184073"/>
    </source>
</evidence>
<accession>A0A1L9PUW6</accession>
<dbReference type="STRING" id="1036611.A0A1L9PUW6"/>
<evidence type="ECO:0000313" key="1">
    <source>
        <dbReference type="EMBL" id="OJJ05222.1"/>
    </source>
</evidence>
<dbReference type="AlphaFoldDB" id="A0A1L9PUW6"/>
<keyword evidence="2" id="KW-1185">Reference proteome</keyword>
<dbReference type="RefSeq" id="XP_040670984.1">
    <property type="nucleotide sequence ID" value="XM_040813121.1"/>
</dbReference>
<protein>
    <submittedName>
        <fullName evidence="1">Uncharacterized protein</fullName>
    </submittedName>
</protein>